<dbReference type="EMBL" id="CAJNOI010000007">
    <property type="protein sequence ID" value="CAF0762831.1"/>
    <property type="molecule type" value="Genomic_DNA"/>
</dbReference>
<proteinExistence type="predicted"/>
<reference evidence="3" key="1">
    <citation type="submission" date="2021-02" db="EMBL/GenBank/DDBJ databases">
        <authorList>
            <person name="Nowell W R."/>
        </authorList>
    </citation>
    <scope>NUCLEOTIDE SEQUENCE</scope>
</reference>
<accession>A0A815QQM4</accession>
<evidence type="ECO:0000256" key="1">
    <source>
        <dbReference type="SAM" id="MobiDB-lite"/>
    </source>
</evidence>
<evidence type="ECO:0000313" key="2">
    <source>
        <dbReference type="EMBL" id="CAF0762831.1"/>
    </source>
</evidence>
<dbReference type="Proteomes" id="UP000663832">
    <property type="component" value="Unassembled WGS sequence"/>
</dbReference>
<name>A0A815QQM4_9BILA</name>
<comment type="caution">
    <text evidence="3">The sequence shown here is derived from an EMBL/GenBank/DDBJ whole genome shotgun (WGS) entry which is preliminary data.</text>
</comment>
<gene>
    <name evidence="2" type="ORF">BJG266_LOCUS3109</name>
    <name evidence="3" type="ORF">QVE165_LOCUS41213</name>
</gene>
<dbReference type="OrthoDB" id="10040839at2759"/>
<dbReference type="EMBL" id="CAJNOM010000487">
    <property type="protein sequence ID" value="CAF1465369.1"/>
    <property type="molecule type" value="Genomic_DNA"/>
</dbReference>
<sequence>MASKLFNRSRPMNFDVNPSPETFYHIPISPSEPGKFDFYRVHLTNQDCHSNSIFSDNSDVPTLFAQSSTANRRWSPFADIVTSNQSKSSVSTSSSSLNSIVTLNSQTISSSVMSNTSNTQNETMQSVASFPSLTDIVKNAMSKTQVKSSLNQIRRPTRGTTLSTKDLNHLSPQSM</sequence>
<feature type="region of interest" description="Disordered" evidence="1">
    <location>
        <begin position="147"/>
        <end position="175"/>
    </location>
</feature>
<dbReference type="Proteomes" id="UP000663877">
    <property type="component" value="Unassembled WGS sequence"/>
</dbReference>
<keyword evidence="4" id="KW-1185">Reference proteome</keyword>
<evidence type="ECO:0000313" key="3">
    <source>
        <dbReference type="EMBL" id="CAF1465369.1"/>
    </source>
</evidence>
<evidence type="ECO:0000313" key="4">
    <source>
        <dbReference type="Proteomes" id="UP000663832"/>
    </source>
</evidence>
<protein>
    <submittedName>
        <fullName evidence="3">Uncharacterized protein</fullName>
    </submittedName>
</protein>
<organism evidence="3 4">
    <name type="scientific">Adineta steineri</name>
    <dbReference type="NCBI Taxonomy" id="433720"/>
    <lineage>
        <taxon>Eukaryota</taxon>
        <taxon>Metazoa</taxon>
        <taxon>Spiralia</taxon>
        <taxon>Gnathifera</taxon>
        <taxon>Rotifera</taxon>
        <taxon>Eurotatoria</taxon>
        <taxon>Bdelloidea</taxon>
        <taxon>Adinetida</taxon>
        <taxon>Adinetidae</taxon>
        <taxon>Adineta</taxon>
    </lineage>
</organism>
<dbReference type="AlphaFoldDB" id="A0A815QQM4"/>